<protein>
    <recommendedName>
        <fullName evidence="2">Aromatic-ring-hydroxylating dioxygenase alpha subunit C-terminal domain-containing protein</fullName>
    </recommendedName>
</protein>
<dbReference type="SUPFAM" id="SSF50022">
    <property type="entry name" value="ISP domain"/>
    <property type="match status" value="1"/>
</dbReference>
<dbReference type="InterPro" id="IPR001663">
    <property type="entry name" value="Rng_hydr_dOase-A"/>
</dbReference>
<sequence>MFVDSGYRLLRKNDYHSFLIGKHPVVVRNGAVYDNVCDHRLSLIHPIGYGNQEFVCGYHGKDQSHAKQYPHYKYKNLLFVGEHDPSMVSLLDKCNYTANNHFFHYELKINANWKLFVENVIEYLHVKYVHKNSQNILKPFLSLNLDQIPEQIRYGKHSVERTVSEAPQRYRKYIDEWKWENAYIFPNLFVSNVSNVVTFVSYFIPEKYNETTVIYEGYFNKEGMDERIADVIKTSAKNFVSVILSEDK</sequence>
<name>A0A382G0K7_9ZZZZ</name>
<proteinExistence type="predicted"/>
<organism evidence="3">
    <name type="scientific">marine metagenome</name>
    <dbReference type="NCBI Taxonomy" id="408172"/>
    <lineage>
        <taxon>unclassified sequences</taxon>
        <taxon>metagenomes</taxon>
        <taxon>ecological metagenomes</taxon>
    </lineage>
</organism>
<dbReference type="GO" id="GO:0051537">
    <property type="term" value="F:2 iron, 2 sulfur cluster binding"/>
    <property type="evidence" value="ECO:0007669"/>
    <property type="project" value="InterPro"/>
</dbReference>
<dbReference type="InterPro" id="IPR015879">
    <property type="entry name" value="Ring_hydroxy_dOase_asu_C_dom"/>
</dbReference>
<comment type="cofactor">
    <cofactor evidence="1">
        <name>Fe cation</name>
        <dbReference type="ChEBI" id="CHEBI:24875"/>
    </cofactor>
</comment>
<feature type="domain" description="Aromatic-ring-hydroxylating dioxygenase alpha subunit C-terminal" evidence="2">
    <location>
        <begin position="105"/>
        <end position="228"/>
    </location>
</feature>
<dbReference type="PANTHER" id="PTHR43756">
    <property type="entry name" value="CHOLINE MONOOXYGENASE, CHLOROPLASTIC"/>
    <property type="match status" value="1"/>
</dbReference>
<evidence type="ECO:0000259" key="2">
    <source>
        <dbReference type="Pfam" id="PF00848"/>
    </source>
</evidence>
<dbReference type="PANTHER" id="PTHR43756:SF5">
    <property type="entry name" value="CHOLINE MONOOXYGENASE, CHLOROPLASTIC"/>
    <property type="match status" value="1"/>
</dbReference>
<dbReference type="CDD" id="cd00680">
    <property type="entry name" value="RHO_alpha_C"/>
    <property type="match status" value="1"/>
</dbReference>
<dbReference type="InterPro" id="IPR036922">
    <property type="entry name" value="Rieske_2Fe-2S_sf"/>
</dbReference>
<feature type="non-terminal residue" evidence="3">
    <location>
        <position position="248"/>
    </location>
</feature>
<reference evidence="3" key="1">
    <citation type="submission" date="2018-05" db="EMBL/GenBank/DDBJ databases">
        <authorList>
            <person name="Lanie J.A."/>
            <person name="Ng W.-L."/>
            <person name="Kazmierczak K.M."/>
            <person name="Andrzejewski T.M."/>
            <person name="Davidsen T.M."/>
            <person name="Wayne K.J."/>
            <person name="Tettelin H."/>
            <person name="Glass J.I."/>
            <person name="Rusch D."/>
            <person name="Podicherti R."/>
            <person name="Tsui H.-C.T."/>
            <person name="Winkler M.E."/>
        </authorList>
    </citation>
    <scope>NUCLEOTIDE SEQUENCE</scope>
</reference>
<dbReference type="Pfam" id="PF00848">
    <property type="entry name" value="Ring_hydroxyl_A"/>
    <property type="match status" value="1"/>
</dbReference>
<gene>
    <name evidence="3" type="ORF">METZ01_LOCUS220585</name>
</gene>
<evidence type="ECO:0000313" key="3">
    <source>
        <dbReference type="EMBL" id="SVB67731.1"/>
    </source>
</evidence>
<evidence type="ECO:0000256" key="1">
    <source>
        <dbReference type="ARBA" id="ARBA00001962"/>
    </source>
</evidence>
<dbReference type="AlphaFoldDB" id="A0A382G0K7"/>
<dbReference type="SUPFAM" id="SSF55961">
    <property type="entry name" value="Bet v1-like"/>
    <property type="match status" value="1"/>
</dbReference>
<dbReference type="GO" id="GO:0005506">
    <property type="term" value="F:iron ion binding"/>
    <property type="evidence" value="ECO:0007669"/>
    <property type="project" value="InterPro"/>
</dbReference>
<dbReference type="EMBL" id="UINC01052419">
    <property type="protein sequence ID" value="SVB67731.1"/>
    <property type="molecule type" value="Genomic_DNA"/>
</dbReference>
<dbReference type="Gene3D" id="3.90.380.10">
    <property type="entry name" value="Naphthalene 1,2-dioxygenase Alpha Subunit, Chain A, domain 1"/>
    <property type="match status" value="1"/>
</dbReference>
<accession>A0A382G0K7</accession>